<dbReference type="Proteomes" id="UP000827872">
    <property type="component" value="Linkage Group LG04"/>
</dbReference>
<dbReference type="EMBL" id="CM037617">
    <property type="protein sequence ID" value="KAH8004325.1"/>
    <property type="molecule type" value="Genomic_DNA"/>
</dbReference>
<keyword evidence="2" id="KW-1185">Reference proteome</keyword>
<proteinExistence type="predicted"/>
<organism evidence="1 2">
    <name type="scientific">Sphaerodactylus townsendi</name>
    <dbReference type="NCBI Taxonomy" id="933632"/>
    <lineage>
        <taxon>Eukaryota</taxon>
        <taxon>Metazoa</taxon>
        <taxon>Chordata</taxon>
        <taxon>Craniata</taxon>
        <taxon>Vertebrata</taxon>
        <taxon>Euteleostomi</taxon>
        <taxon>Lepidosauria</taxon>
        <taxon>Squamata</taxon>
        <taxon>Bifurcata</taxon>
        <taxon>Gekkota</taxon>
        <taxon>Sphaerodactylidae</taxon>
        <taxon>Sphaerodactylus</taxon>
    </lineage>
</organism>
<name>A0ACB8FGE4_9SAUR</name>
<protein>
    <submittedName>
        <fullName evidence="1">Uncharacterized protein</fullName>
    </submittedName>
</protein>
<gene>
    <name evidence="1" type="ORF">K3G42_008086</name>
</gene>
<sequence>MVPLNVILLRLQFCKLTGVTLVGTYLHCTGLHRDLFKGSVGDLEALFSAGRKWWAEHKLEADRVDMEEDSSSDDSEGSSTQDPKPTSLASSSQPASRRKEGARKSARVVGQRKSPWGTEARSSPSAGSSAMAQGQPKLPMPKIDLKALFDYHFRRKQPRKRIRRSPETRVAAKRRKREPIPKRQLPRVSEKERRKRYRERRPLFPFVQKVYGTKHIPSRMECLFELASLTSFFKYVERLKYEHHLKKSLAELGAAEDLEQDGLEQRRHKYLDDDGPLSPIEETNEEDPNENCGTEDIGAKIVENSCFILSSKIPKKKKSKRRTKS</sequence>
<evidence type="ECO:0000313" key="2">
    <source>
        <dbReference type="Proteomes" id="UP000827872"/>
    </source>
</evidence>
<evidence type="ECO:0000313" key="1">
    <source>
        <dbReference type="EMBL" id="KAH8004325.1"/>
    </source>
</evidence>
<reference evidence="1" key="1">
    <citation type="submission" date="2021-08" db="EMBL/GenBank/DDBJ databases">
        <title>The first chromosome-level gecko genome reveals the dynamic sex chromosomes of Neotropical dwarf geckos (Sphaerodactylidae: Sphaerodactylus).</title>
        <authorList>
            <person name="Pinto B.J."/>
            <person name="Keating S.E."/>
            <person name="Gamble T."/>
        </authorList>
    </citation>
    <scope>NUCLEOTIDE SEQUENCE</scope>
    <source>
        <strain evidence="1">TG3544</strain>
    </source>
</reference>
<accession>A0ACB8FGE4</accession>
<comment type="caution">
    <text evidence="1">The sequence shown here is derived from an EMBL/GenBank/DDBJ whole genome shotgun (WGS) entry which is preliminary data.</text>
</comment>